<organism evidence="2 3">
    <name type="scientific">Lodderomyces elongisporus (strain ATCC 11503 / CBS 2605 / JCM 1781 / NBRC 1676 / NRRL YB-4239)</name>
    <name type="common">Yeast</name>
    <name type="synonym">Saccharomyces elongisporus</name>
    <dbReference type="NCBI Taxonomy" id="379508"/>
    <lineage>
        <taxon>Eukaryota</taxon>
        <taxon>Fungi</taxon>
        <taxon>Dikarya</taxon>
        <taxon>Ascomycota</taxon>
        <taxon>Saccharomycotina</taxon>
        <taxon>Pichiomycetes</taxon>
        <taxon>Debaryomycetaceae</taxon>
        <taxon>Candida/Lodderomyces clade</taxon>
        <taxon>Lodderomyces</taxon>
    </lineage>
</organism>
<evidence type="ECO:0000256" key="1">
    <source>
        <dbReference type="SAM" id="Phobius"/>
    </source>
</evidence>
<name>A5DSQ9_LODEL</name>
<accession>A5DSQ9</accession>
<protein>
    <submittedName>
        <fullName evidence="2">Uncharacterized protein</fullName>
    </submittedName>
</protein>
<proteinExistence type="predicted"/>
<feature type="transmembrane region" description="Helical" evidence="1">
    <location>
        <begin position="27"/>
        <end position="56"/>
    </location>
</feature>
<dbReference type="VEuPathDB" id="FungiDB:LELG_00395"/>
<dbReference type="InParanoid" id="A5DSQ9"/>
<dbReference type="STRING" id="379508.A5DSQ9"/>
<keyword evidence="1" id="KW-0812">Transmembrane</keyword>
<evidence type="ECO:0000313" key="2">
    <source>
        <dbReference type="EMBL" id="EDK42217.1"/>
    </source>
</evidence>
<dbReference type="Pfam" id="PF08552">
    <property type="entry name" value="Kei1"/>
    <property type="match status" value="1"/>
</dbReference>
<keyword evidence="1" id="KW-0472">Membrane</keyword>
<dbReference type="GO" id="GO:0006673">
    <property type="term" value="P:inositol phosphoceramide metabolic process"/>
    <property type="evidence" value="ECO:0007669"/>
    <property type="project" value="InterPro"/>
</dbReference>
<dbReference type="GO" id="GO:0070917">
    <property type="term" value="F:inositol phosphoceramide synthase regulator activity"/>
    <property type="evidence" value="ECO:0007669"/>
    <property type="project" value="InterPro"/>
</dbReference>
<dbReference type="OMA" id="EITHTSG"/>
<sequence>MFSKRLPSSSFSEDTSLSQSASQGRELFFIFTTTILTAAARFYFTLVMLSFTKILLKQASTELRYKTVGSAADANSESDFMIEDSQEEEEEITHTSGILGEIYKFMYDIEIRAKDLLDELLN</sequence>
<dbReference type="AlphaFoldDB" id="A5DSQ9"/>
<dbReference type="InterPro" id="IPR013862">
    <property type="entry name" value="Kei1"/>
</dbReference>
<dbReference type="GeneID" id="5235139"/>
<dbReference type="OrthoDB" id="3338076at2759"/>
<dbReference type="Proteomes" id="UP000001996">
    <property type="component" value="Unassembled WGS sequence"/>
</dbReference>
<dbReference type="GO" id="GO:0016020">
    <property type="term" value="C:membrane"/>
    <property type="evidence" value="ECO:0007669"/>
    <property type="project" value="GOC"/>
</dbReference>
<reference evidence="2 3" key="1">
    <citation type="journal article" date="2009" name="Nature">
        <title>Evolution of pathogenicity and sexual reproduction in eight Candida genomes.</title>
        <authorList>
            <person name="Butler G."/>
            <person name="Rasmussen M.D."/>
            <person name="Lin M.F."/>
            <person name="Santos M.A."/>
            <person name="Sakthikumar S."/>
            <person name="Munro C.A."/>
            <person name="Rheinbay E."/>
            <person name="Grabherr M."/>
            <person name="Forche A."/>
            <person name="Reedy J.L."/>
            <person name="Agrafioti I."/>
            <person name="Arnaud M.B."/>
            <person name="Bates S."/>
            <person name="Brown A.J."/>
            <person name="Brunke S."/>
            <person name="Costanzo M.C."/>
            <person name="Fitzpatrick D.A."/>
            <person name="de Groot P.W."/>
            <person name="Harris D."/>
            <person name="Hoyer L.L."/>
            <person name="Hube B."/>
            <person name="Klis F.M."/>
            <person name="Kodira C."/>
            <person name="Lennard N."/>
            <person name="Logue M.E."/>
            <person name="Martin R."/>
            <person name="Neiman A.M."/>
            <person name="Nikolaou E."/>
            <person name="Quail M.A."/>
            <person name="Quinn J."/>
            <person name="Santos M.C."/>
            <person name="Schmitzberger F.F."/>
            <person name="Sherlock G."/>
            <person name="Shah P."/>
            <person name="Silverstein K.A."/>
            <person name="Skrzypek M.S."/>
            <person name="Soll D."/>
            <person name="Staggs R."/>
            <person name="Stansfield I."/>
            <person name="Stumpf M.P."/>
            <person name="Sudbery P.E."/>
            <person name="Srikantha T."/>
            <person name="Zeng Q."/>
            <person name="Berman J."/>
            <person name="Berriman M."/>
            <person name="Heitman J."/>
            <person name="Gow N.A."/>
            <person name="Lorenz M.C."/>
            <person name="Birren B.W."/>
            <person name="Kellis M."/>
            <person name="Cuomo C.A."/>
        </authorList>
    </citation>
    <scope>NUCLEOTIDE SEQUENCE [LARGE SCALE GENOMIC DNA]</scope>
    <source>
        <strain evidence="3">ATCC 11503 / BCRC 21390 / CBS 2605 / JCM 1781 / NBRC 1676 / NRRL YB-4239</strain>
    </source>
</reference>
<keyword evidence="3" id="KW-1185">Reference proteome</keyword>
<evidence type="ECO:0000313" key="3">
    <source>
        <dbReference type="Proteomes" id="UP000001996"/>
    </source>
</evidence>
<gene>
    <name evidence="2" type="ORF">LELG_00395</name>
</gene>
<keyword evidence="1" id="KW-1133">Transmembrane helix</keyword>
<dbReference type="EMBL" id="CH981524">
    <property type="protein sequence ID" value="EDK42217.1"/>
    <property type="molecule type" value="Genomic_DNA"/>
</dbReference>
<dbReference type="KEGG" id="lel:PVL30_000386"/>
<dbReference type="HOGENOM" id="CLU_2027158_0_0_1"/>